<proteinExistence type="predicted"/>
<evidence type="ECO:0008006" key="3">
    <source>
        <dbReference type="Google" id="ProtNLM"/>
    </source>
</evidence>
<evidence type="ECO:0000313" key="2">
    <source>
        <dbReference type="Proteomes" id="UP000295277"/>
    </source>
</evidence>
<name>A0A4R1YY46_9RHOB</name>
<organism evidence="1 2">
    <name type="scientific">Rhodovulum steppense</name>
    <dbReference type="NCBI Taxonomy" id="540251"/>
    <lineage>
        <taxon>Bacteria</taxon>
        <taxon>Pseudomonadati</taxon>
        <taxon>Pseudomonadota</taxon>
        <taxon>Alphaproteobacteria</taxon>
        <taxon>Rhodobacterales</taxon>
        <taxon>Paracoccaceae</taxon>
        <taxon>Rhodovulum</taxon>
    </lineage>
</organism>
<dbReference type="InterPro" id="IPR007435">
    <property type="entry name" value="DUF484"/>
</dbReference>
<dbReference type="Proteomes" id="UP000295277">
    <property type="component" value="Unassembled WGS sequence"/>
</dbReference>
<dbReference type="Pfam" id="PF04340">
    <property type="entry name" value="DUF484"/>
    <property type="match status" value="1"/>
</dbReference>
<dbReference type="Gene3D" id="3.30.450.40">
    <property type="match status" value="1"/>
</dbReference>
<comment type="caution">
    <text evidence="1">The sequence shown here is derived from an EMBL/GenBank/DDBJ whole genome shotgun (WGS) entry which is preliminary data.</text>
</comment>
<sequence length="235" mass="25351">MSSSPAVADNLRAQILADPDVILDDPDVMRALVAANERMMGANIVDLRGIAMERLEARLDRLEETHRSVIAAAYENLSGTNQIHRAALALLEPGDFPDFIATLSGEVAAILRLDGLRLVLESHQGDAAEALSRLGAVVQLAPEGFVEAYAGGLHGRGARVVTLRQKLPENGALYGDRRSPIRSEALLRLDFGPDRLPGMLAMGSEDAQQFAPNQGTDLLTFFAGLVERAMRRFLG</sequence>
<dbReference type="OrthoDB" id="7200179at2"/>
<dbReference type="InterPro" id="IPR029016">
    <property type="entry name" value="GAF-like_dom_sf"/>
</dbReference>
<keyword evidence="2" id="KW-1185">Reference proteome</keyword>
<dbReference type="RefSeq" id="WP_132693973.1">
    <property type="nucleotide sequence ID" value="NZ_SLVM01000005.1"/>
</dbReference>
<dbReference type="AlphaFoldDB" id="A0A4R1YY46"/>
<protein>
    <recommendedName>
        <fullName evidence="3">DUF484 family protein</fullName>
    </recommendedName>
</protein>
<reference evidence="1 2" key="1">
    <citation type="submission" date="2019-03" db="EMBL/GenBank/DDBJ databases">
        <title>Genomic Encyclopedia of Type Strains, Phase IV (KMG-IV): sequencing the most valuable type-strain genomes for metagenomic binning, comparative biology and taxonomic classification.</title>
        <authorList>
            <person name="Goeker M."/>
        </authorList>
    </citation>
    <scope>NUCLEOTIDE SEQUENCE [LARGE SCALE GENOMIC DNA]</scope>
    <source>
        <strain evidence="1 2">DSM 21153</strain>
    </source>
</reference>
<evidence type="ECO:0000313" key="1">
    <source>
        <dbReference type="EMBL" id="TCM86181.1"/>
    </source>
</evidence>
<gene>
    <name evidence="1" type="ORF">EV216_105146</name>
</gene>
<dbReference type="EMBL" id="SLVM01000005">
    <property type="protein sequence ID" value="TCM86181.1"/>
    <property type="molecule type" value="Genomic_DNA"/>
</dbReference>
<accession>A0A4R1YY46</accession>